<dbReference type="SUPFAM" id="SSF54373">
    <property type="entry name" value="FAD-linked reductases, C-terminal domain"/>
    <property type="match status" value="1"/>
</dbReference>
<feature type="compositionally biased region" description="Acidic residues" evidence="6">
    <location>
        <begin position="441"/>
        <end position="451"/>
    </location>
</feature>
<evidence type="ECO:0000313" key="8">
    <source>
        <dbReference type="EMBL" id="PAV23068.1"/>
    </source>
</evidence>
<keyword evidence="2" id="KW-0285">Flavoprotein</keyword>
<comment type="caution">
    <text evidence="8">The sequence shown here is derived from an EMBL/GenBank/DDBJ whole genome shotgun (WGS) entry which is preliminary data.</text>
</comment>
<protein>
    <submittedName>
        <fullName evidence="8">FAD NAD(P)-binding domain-containing</fullName>
    </submittedName>
</protein>
<dbReference type="EMBL" id="NBII01000001">
    <property type="protein sequence ID" value="PAV23068.1"/>
    <property type="molecule type" value="Genomic_DNA"/>
</dbReference>
<dbReference type="GO" id="GO:0004497">
    <property type="term" value="F:monooxygenase activity"/>
    <property type="evidence" value="ECO:0007669"/>
    <property type="project" value="UniProtKB-KW"/>
</dbReference>
<evidence type="ECO:0000256" key="5">
    <source>
        <dbReference type="ARBA" id="ARBA00023033"/>
    </source>
</evidence>
<evidence type="ECO:0000256" key="4">
    <source>
        <dbReference type="ARBA" id="ARBA00023002"/>
    </source>
</evidence>
<gene>
    <name evidence="8" type="ORF">PNOK_0013500</name>
</gene>
<keyword evidence="3" id="KW-0274">FAD</keyword>
<accession>A0A286UU16</accession>
<dbReference type="OrthoDB" id="9993796at2759"/>
<dbReference type="InterPro" id="IPR036188">
    <property type="entry name" value="FAD/NAD-bd_sf"/>
</dbReference>
<organism evidence="8 9">
    <name type="scientific">Pyrrhoderma noxium</name>
    <dbReference type="NCBI Taxonomy" id="2282107"/>
    <lineage>
        <taxon>Eukaryota</taxon>
        <taxon>Fungi</taxon>
        <taxon>Dikarya</taxon>
        <taxon>Basidiomycota</taxon>
        <taxon>Agaricomycotina</taxon>
        <taxon>Agaricomycetes</taxon>
        <taxon>Hymenochaetales</taxon>
        <taxon>Hymenochaetaceae</taxon>
        <taxon>Pyrrhoderma</taxon>
    </lineage>
</organism>
<evidence type="ECO:0000256" key="2">
    <source>
        <dbReference type="ARBA" id="ARBA00022630"/>
    </source>
</evidence>
<feature type="compositionally biased region" description="Basic and acidic residues" evidence="6">
    <location>
        <begin position="419"/>
        <end position="435"/>
    </location>
</feature>
<keyword evidence="4" id="KW-0560">Oxidoreductase</keyword>
<keyword evidence="9" id="KW-1185">Reference proteome</keyword>
<dbReference type="SUPFAM" id="SSF51905">
    <property type="entry name" value="FAD/NAD(P)-binding domain"/>
    <property type="match status" value="1"/>
</dbReference>
<dbReference type="AlphaFoldDB" id="A0A286UU16"/>
<evidence type="ECO:0000259" key="7">
    <source>
        <dbReference type="Pfam" id="PF01494"/>
    </source>
</evidence>
<sequence>MPTVIPSSTNASKDTSSISHLYGGREASLQLHILIIGCGLGGLAAAHCLSQAGHTITMIESARKLSEVGAGIQVSPNVSRLFERWGLGEQLASVAVEPEAIVFRRYDNGEVVGRTRWGPGMRKAHGAPYYHVHRADLHKLVYDLTSSSSRVELRLSSTVASVDPVPKPKVSVTLTTGEVIHGDMIIGADGVKSIVRNVVVGRPDHAEATGDAAYRAIIPTEVMLKDPDLKPFADIPEMTAWMGPKRHVMTYCIRNKKEFNLVMLHPDDGSVESWTAEGSADKLRADFEDYDPRIRKLLSHVAVTLKWRLMDRKPLETWVHSDGRVVLLGDSCHPMLPYRAQGAAMAFEDAAMIGSLFSHLSHPAQIHPLLKAYEKLRHTRTAKTQASSRMNQRIFHLADGPEQRERDRLMWEAMQMDLRREKGTDGGRGEGRSELEGGNDINDDDDDDDECQGSPNQWADRQKNVEQFSYDADEVADQWWEEEGRELLRKVIPGANSN</sequence>
<evidence type="ECO:0000256" key="1">
    <source>
        <dbReference type="ARBA" id="ARBA00007992"/>
    </source>
</evidence>
<dbReference type="STRING" id="2282107.A0A286UU16"/>
<feature type="domain" description="FAD-binding" evidence="7">
    <location>
        <begin position="32"/>
        <end position="384"/>
    </location>
</feature>
<comment type="similarity">
    <text evidence="1">Belongs to the paxM FAD-dependent monooxygenase family.</text>
</comment>
<keyword evidence="5" id="KW-0503">Monooxygenase</keyword>
<dbReference type="InterPro" id="IPR050493">
    <property type="entry name" value="FAD-dep_Monooxygenase_BioMet"/>
</dbReference>
<dbReference type="PANTHER" id="PTHR13789:SF147">
    <property type="entry name" value="PUTATIVE (AFU_ORTHOLOGUE AFUA_2G01950)-RELATED"/>
    <property type="match status" value="1"/>
</dbReference>
<evidence type="ECO:0000313" key="9">
    <source>
        <dbReference type="Proteomes" id="UP000217199"/>
    </source>
</evidence>
<dbReference type="Gene3D" id="3.50.50.60">
    <property type="entry name" value="FAD/NAD(P)-binding domain"/>
    <property type="match status" value="1"/>
</dbReference>
<dbReference type="PANTHER" id="PTHR13789">
    <property type="entry name" value="MONOOXYGENASE"/>
    <property type="match status" value="1"/>
</dbReference>
<dbReference type="InParanoid" id="A0A286UU16"/>
<evidence type="ECO:0000256" key="6">
    <source>
        <dbReference type="SAM" id="MobiDB-lite"/>
    </source>
</evidence>
<dbReference type="PRINTS" id="PR00420">
    <property type="entry name" value="RNGMNOXGNASE"/>
</dbReference>
<dbReference type="Proteomes" id="UP000217199">
    <property type="component" value="Unassembled WGS sequence"/>
</dbReference>
<dbReference type="Pfam" id="PF01494">
    <property type="entry name" value="FAD_binding_3"/>
    <property type="match status" value="1"/>
</dbReference>
<feature type="region of interest" description="Disordered" evidence="6">
    <location>
        <begin position="419"/>
        <end position="466"/>
    </location>
</feature>
<proteinExistence type="inferred from homology"/>
<evidence type="ECO:0000256" key="3">
    <source>
        <dbReference type="ARBA" id="ARBA00022827"/>
    </source>
</evidence>
<dbReference type="GO" id="GO:0071949">
    <property type="term" value="F:FAD binding"/>
    <property type="evidence" value="ECO:0007669"/>
    <property type="project" value="InterPro"/>
</dbReference>
<dbReference type="InterPro" id="IPR002938">
    <property type="entry name" value="FAD-bd"/>
</dbReference>
<reference evidence="8 9" key="1">
    <citation type="journal article" date="2017" name="Mol. Ecol.">
        <title>Comparative and population genomic landscape of Phellinus noxius: A hypervariable fungus causing root rot in trees.</title>
        <authorList>
            <person name="Chung C.L."/>
            <person name="Lee T.J."/>
            <person name="Akiba M."/>
            <person name="Lee H.H."/>
            <person name="Kuo T.H."/>
            <person name="Liu D."/>
            <person name="Ke H.M."/>
            <person name="Yokoi T."/>
            <person name="Roa M.B."/>
            <person name="Lu M.J."/>
            <person name="Chang Y.Y."/>
            <person name="Ann P.J."/>
            <person name="Tsai J.N."/>
            <person name="Chen C.Y."/>
            <person name="Tzean S.S."/>
            <person name="Ota Y."/>
            <person name="Hattori T."/>
            <person name="Sahashi N."/>
            <person name="Liou R.F."/>
            <person name="Kikuchi T."/>
            <person name="Tsai I.J."/>
        </authorList>
    </citation>
    <scope>NUCLEOTIDE SEQUENCE [LARGE SCALE GENOMIC DNA]</scope>
    <source>
        <strain evidence="8 9">FFPRI411160</strain>
    </source>
</reference>
<name>A0A286UU16_9AGAM</name>
<dbReference type="FunFam" id="3.50.50.60:FF:000115">
    <property type="entry name" value="Salicylate hydroxylase, putative"/>
    <property type="match status" value="1"/>
</dbReference>